<keyword evidence="1" id="KW-0238">DNA-binding</keyword>
<name>A0A0K2AVF6_STRA7</name>
<dbReference type="STRING" id="1889.SAM40697_3598"/>
<evidence type="ECO:0000259" key="3">
    <source>
        <dbReference type="PROSITE" id="PS50043"/>
    </source>
</evidence>
<evidence type="ECO:0000313" key="6">
    <source>
        <dbReference type="Proteomes" id="UP000061018"/>
    </source>
</evidence>
<dbReference type="Gene3D" id="3.40.50.2300">
    <property type="match status" value="1"/>
</dbReference>
<dbReference type="InterPro" id="IPR000792">
    <property type="entry name" value="Tscrpt_reg_LuxR_C"/>
</dbReference>
<evidence type="ECO:0000256" key="2">
    <source>
        <dbReference type="PROSITE-ProRule" id="PRU00169"/>
    </source>
</evidence>
<feature type="domain" description="HTH luxR-type" evidence="3">
    <location>
        <begin position="155"/>
        <end position="220"/>
    </location>
</feature>
<dbReference type="Proteomes" id="UP000061018">
    <property type="component" value="Chromosome"/>
</dbReference>
<gene>
    <name evidence="5" type="ORF">SAM23877_3954</name>
</gene>
<dbReference type="InterPro" id="IPR039420">
    <property type="entry name" value="WalR-like"/>
</dbReference>
<comment type="caution">
    <text evidence="2">Lacks conserved residue(s) required for the propagation of feature annotation.</text>
</comment>
<reference evidence="6" key="1">
    <citation type="journal article" date="2015" name="J. Biotechnol.">
        <title>Complete genome sequence of Streptomyces ambofaciens ATCC 23877, the spiramycin producer.</title>
        <authorList>
            <person name="Thibessard A."/>
            <person name="Haas D."/>
            <person name="Gerbaud C."/>
            <person name="Aigle B."/>
            <person name="Lautru S."/>
            <person name="Pernodet J.L."/>
            <person name="Leblond P."/>
        </authorList>
    </citation>
    <scope>NUCLEOTIDE SEQUENCE [LARGE SCALE GENOMIC DNA]</scope>
    <source>
        <strain evidence="6">ATCC 23877 / 3486 / DSM 40053 / JCM 4204 / NBRC 12836 / NRRL B-2516</strain>
    </source>
</reference>
<dbReference type="PRINTS" id="PR00038">
    <property type="entry name" value="HTHLUXR"/>
</dbReference>
<dbReference type="PROSITE" id="PS50110">
    <property type="entry name" value="RESPONSE_REGULATORY"/>
    <property type="match status" value="1"/>
</dbReference>
<dbReference type="InterPro" id="IPR001789">
    <property type="entry name" value="Sig_transdc_resp-reg_receiver"/>
</dbReference>
<protein>
    <submittedName>
        <fullName evidence="5">Putative Nitrate/nitrite response regulator protein NarP</fullName>
    </submittedName>
</protein>
<dbReference type="AlphaFoldDB" id="A0A0K2AVF6"/>
<evidence type="ECO:0000256" key="1">
    <source>
        <dbReference type="ARBA" id="ARBA00023125"/>
    </source>
</evidence>
<dbReference type="EMBL" id="CP012382">
    <property type="protein sequence ID" value="AKZ56999.1"/>
    <property type="molecule type" value="Genomic_DNA"/>
</dbReference>
<dbReference type="GO" id="GO:0003677">
    <property type="term" value="F:DNA binding"/>
    <property type="evidence" value="ECO:0007669"/>
    <property type="project" value="UniProtKB-KW"/>
</dbReference>
<dbReference type="SMART" id="SM00421">
    <property type="entry name" value="HTH_LUXR"/>
    <property type="match status" value="1"/>
</dbReference>
<organism evidence="5 6">
    <name type="scientific">Streptomyces ambofaciens (strain ATCC 23877 / 3486 / DSM 40053 / JCM 4204 / NBRC 12836 / NRRL B-2516)</name>
    <dbReference type="NCBI Taxonomy" id="278992"/>
    <lineage>
        <taxon>Bacteria</taxon>
        <taxon>Bacillati</taxon>
        <taxon>Actinomycetota</taxon>
        <taxon>Actinomycetes</taxon>
        <taxon>Kitasatosporales</taxon>
        <taxon>Streptomycetaceae</taxon>
        <taxon>Streptomyces</taxon>
    </lineage>
</organism>
<dbReference type="SUPFAM" id="SSF46894">
    <property type="entry name" value="C-terminal effector domain of the bipartite response regulators"/>
    <property type="match status" value="1"/>
</dbReference>
<dbReference type="KEGG" id="samb:SAM23877_3954"/>
<dbReference type="Pfam" id="PF00196">
    <property type="entry name" value="GerE"/>
    <property type="match status" value="1"/>
</dbReference>
<proteinExistence type="predicted"/>
<dbReference type="InterPro" id="IPR016032">
    <property type="entry name" value="Sig_transdc_resp-reg_C-effctor"/>
</dbReference>
<dbReference type="CDD" id="cd06170">
    <property type="entry name" value="LuxR_C_like"/>
    <property type="match status" value="1"/>
</dbReference>
<feature type="domain" description="Response regulatory" evidence="4">
    <location>
        <begin position="3"/>
        <end position="124"/>
    </location>
</feature>
<evidence type="ECO:0000259" key="4">
    <source>
        <dbReference type="PROSITE" id="PS50110"/>
    </source>
</evidence>
<dbReference type="PANTHER" id="PTHR43214">
    <property type="entry name" value="TWO-COMPONENT RESPONSE REGULATOR"/>
    <property type="match status" value="1"/>
</dbReference>
<dbReference type="GO" id="GO:0000160">
    <property type="term" value="P:phosphorelay signal transduction system"/>
    <property type="evidence" value="ECO:0007669"/>
    <property type="project" value="InterPro"/>
</dbReference>
<accession>A0A0K2AVF6</accession>
<dbReference type="GO" id="GO:0006355">
    <property type="term" value="P:regulation of DNA-templated transcription"/>
    <property type="evidence" value="ECO:0007669"/>
    <property type="project" value="InterPro"/>
</dbReference>
<dbReference type="PROSITE" id="PS50043">
    <property type="entry name" value="HTH_LUXR_2"/>
    <property type="match status" value="1"/>
</dbReference>
<sequence>MIRVGVLGPEPLERAGVRRVLEDDGRIRIVGEASETASPMVRTTRLDVLVSSHRGADEALDVLQLANAAAPTAANAPGPTPVHVVLVDHLSEHATRMLLCHGARGILLRGNSVRHLPWAVRAAAAGTIALAPVAARFLVDQYVRPGRTADAVATARTMLDKLSSREREIVHLLADGASNPAMAEMLGISAHTVKDHIRGVYSKLGVDNRVQASRIVWQAQVPAQPTSTQARGL</sequence>
<evidence type="ECO:0000313" key="5">
    <source>
        <dbReference type="EMBL" id="AKZ56999.1"/>
    </source>
</evidence>